<accession>A0A1I8JA74</accession>
<evidence type="ECO:0000313" key="4">
    <source>
        <dbReference type="WBParaSite" id="maker-uti_cns_0046454-snap-gene-0.3-mRNA-1"/>
    </source>
</evidence>
<organism evidence="3 4">
    <name type="scientific">Macrostomum lignano</name>
    <dbReference type="NCBI Taxonomy" id="282301"/>
    <lineage>
        <taxon>Eukaryota</taxon>
        <taxon>Metazoa</taxon>
        <taxon>Spiralia</taxon>
        <taxon>Lophotrochozoa</taxon>
        <taxon>Platyhelminthes</taxon>
        <taxon>Rhabditophora</taxon>
        <taxon>Macrostomorpha</taxon>
        <taxon>Macrostomida</taxon>
        <taxon>Macrostomidae</taxon>
        <taxon>Macrostomum</taxon>
    </lineage>
</organism>
<feature type="transmembrane region" description="Helical" evidence="2">
    <location>
        <begin position="379"/>
        <end position="398"/>
    </location>
</feature>
<dbReference type="Proteomes" id="UP000095280">
    <property type="component" value="Unplaced"/>
</dbReference>
<keyword evidence="2" id="KW-0812">Transmembrane</keyword>
<feature type="compositionally biased region" description="Basic and acidic residues" evidence="1">
    <location>
        <begin position="766"/>
        <end position="777"/>
    </location>
</feature>
<keyword evidence="2" id="KW-1133">Transmembrane helix</keyword>
<reference evidence="4" key="1">
    <citation type="submission" date="2016-11" db="UniProtKB">
        <authorList>
            <consortium name="WormBaseParasite"/>
        </authorList>
    </citation>
    <scope>IDENTIFICATION</scope>
</reference>
<feature type="region of interest" description="Disordered" evidence="1">
    <location>
        <begin position="230"/>
        <end position="256"/>
    </location>
</feature>
<proteinExistence type="predicted"/>
<protein>
    <submittedName>
        <fullName evidence="4">Anoctamin</fullName>
    </submittedName>
</protein>
<keyword evidence="3" id="KW-1185">Reference proteome</keyword>
<feature type="region of interest" description="Disordered" evidence="1">
    <location>
        <begin position="748"/>
        <end position="777"/>
    </location>
</feature>
<dbReference type="WBParaSite" id="maker-uti_cns_0046454-snap-gene-0.3-mRNA-1">
    <property type="protein sequence ID" value="maker-uti_cns_0046454-snap-gene-0.3-mRNA-1"/>
    <property type="gene ID" value="maker-uti_cns_0046454-snap-gene-0.3"/>
</dbReference>
<name>A0A1I8JA74_9PLAT</name>
<evidence type="ECO:0000313" key="3">
    <source>
        <dbReference type="Proteomes" id="UP000095280"/>
    </source>
</evidence>
<evidence type="ECO:0000256" key="2">
    <source>
        <dbReference type="SAM" id="Phobius"/>
    </source>
</evidence>
<feature type="compositionally biased region" description="Low complexity" evidence="1">
    <location>
        <begin position="19"/>
        <end position="28"/>
    </location>
</feature>
<feature type="transmembrane region" description="Helical" evidence="2">
    <location>
        <begin position="453"/>
        <end position="473"/>
    </location>
</feature>
<feature type="region of interest" description="Disordered" evidence="1">
    <location>
        <begin position="1"/>
        <end position="33"/>
    </location>
</feature>
<evidence type="ECO:0000256" key="1">
    <source>
        <dbReference type="SAM" id="MobiDB-lite"/>
    </source>
</evidence>
<dbReference type="AlphaFoldDB" id="A0A1I8JA74"/>
<keyword evidence="2" id="KW-0472">Membrane</keyword>
<sequence length="777" mass="85624">GNGHAPAPVPGQLHPEPRPLGLPGHLRPQQAGHRQLVAEDEAGQQALAQHVGVDAADKVGFGAAALQHQLLSGLLSTCEPADPVAKRGLQADGQGQIGQRAKADEVNQPHQRPHSVLLLQLLCADGLMIREVAQPVLAVVVAGAFSWQIQHAAGGAANSKYILHHIIQTGVAINHGDGQHLSVWMAERQQNSIGIVKAAVGVNDQLSHPQLGQQHNTDEQADLMLGGEEEGYADESKKDSSSDEAESSSEQATHGKVVIPSSKQIRKATIEGIKIGILPEYQDYGIVLQYLVNQFLIAGFDFHTVQCNVPWFNKWIVNPFHEKMLNEELELAARLEASRINERIMYLLHGGLCSRTCGRCFGCLCCCIPLCAILCKVCAYFLDLCISCVWTTFFDWWLGDCVRKYILFYLCFWPKEIKMRLENYFVGGSMFDDEELNIKNIYDSNSYRIANQYACLLFLTIVLLLLGLCMVILQNNRLNISGTASAADVIKESQQIMIGELQSQIGIGIALGNEPVELIVLGQKSLLHLMPHSREQAAFLRQVLLYSLPQLLQVALHVFSRVISDNLLQLSPGVLLQVANLVWGHAAGQVLLYSVEELLQCTKPPHKTTQVSRTHEHHSGRCFPVLLSDPLHQIDQRLQQFLVRPLQVRQPFRVPKYRTGSAGKFLVGKNRSHHAAAGLFIGTEFQEFGRHLVDELVESLFCSKAQLGVQVAQVAASAALPMKKRTLSSVATEDPKVAAMLLRVDDDEESAGFESAPPPPPMLRLEPSRFSDEFEPA</sequence>